<gene>
    <name evidence="8" type="ORF">CEXT_739681</name>
</gene>
<comment type="caution">
    <text evidence="5">Lacks conserved residue(s) required for the propagation of feature annotation.</text>
</comment>
<organism evidence="8 9">
    <name type="scientific">Caerostris extrusa</name>
    <name type="common">Bark spider</name>
    <name type="synonym">Caerostris bankana</name>
    <dbReference type="NCBI Taxonomy" id="172846"/>
    <lineage>
        <taxon>Eukaryota</taxon>
        <taxon>Metazoa</taxon>
        <taxon>Ecdysozoa</taxon>
        <taxon>Arthropoda</taxon>
        <taxon>Chelicerata</taxon>
        <taxon>Arachnida</taxon>
        <taxon>Araneae</taxon>
        <taxon>Araneomorphae</taxon>
        <taxon>Entelegynae</taxon>
        <taxon>Araneoidea</taxon>
        <taxon>Araneidae</taxon>
        <taxon>Caerostris</taxon>
    </lineage>
</organism>
<dbReference type="InterPro" id="IPR046360">
    <property type="entry name" value="T-box_DNA-bd"/>
</dbReference>
<dbReference type="InterPro" id="IPR001699">
    <property type="entry name" value="TF_T-box"/>
</dbReference>
<dbReference type="Gene3D" id="2.60.40.820">
    <property type="entry name" value="Transcription factor, T-box"/>
    <property type="match status" value="1"/>
</dbReference>
<sequence>MKNFERRVFFLRLFFTAVTAYQNQLITKLKIDSNPFAKGFRDSSRLTELERKQTSHIETRFLRYRNPSLWVLVTVSDLSRLLIDFFHFCHLSGIVLQPREMVNTDDGRQWPVS</sequence>
<reference evidence="8 9" key="1">
    <citation type="submission" date="2021-06" db="EMBL/GenBank/DDBJ databases">
        <title>Caerostris extrusa draft genome.</title>
        <authorList>
            <person name="Kono N."/>
            <person name="Arakawa K."/>
        </authorList>
    </citation>
    <scope>NUCLEOTIDE SEQUENCE [LARGE SCALE GENOMIC DNA]</scope>
</reference>
<keyword evidence="9" id="KW-1185">Reference proteome</keyword>
<dbReference type="SUPFAM" id="SSF49417">
    <property type="entry name" value="p53-like transcription factors"/>
    <property type="match status" value="1"/>
</dbReference>
<dbReference type="GO" id="GO:0001708">
    <property type="term" value="P:cell fate specification"/>
    <property type="evidence" value="ECO:0007669"/>
    <property type="project" value="TreeGrafter"/>
</dbReference>
<feature type="chain" id="PRO_5043315871" description="T-box domain-containing protein" evidence="6">
    <location>
        <begin position="21"/>
        <end position="113"/>
    </location>
</feature>
<evidence type="ECO:0000313" key="8">
    <source>
        <dbReference type="EMBL" id="GIY54088.1"/>
    </source>
</evidence>
<dbReference type="PROSITE" id="PS50252">
    <property type="entry name" value="TBOX_3"/>
    <property type="match status" value="1"/>
</dbReference>
<dbReference type="GO" id="GO:0000978">
    <property type="term" value="F:RNA polymerase II cis-regulatory region sequence-specific DNA binding"/>
    <property type="evidence" value="ECO:0007669"/>
    <property type="project" value="InterPro"/>
</dbReference>
<dbReference type="PANTHER" id="PTHR11267:SF190">
    <property type="entry name" value="T-BOX TRANSCRIPTION FACTOR TBX20"/>
    <property type="match status" value="1"/>
</dbReference>
<dbReference type="Proteomes" id="UP001054945">
    <property type="component" value="Unassembled WGS sequence"/>
</dbReference>
<dbReference type="EMBL" id="BPLR01012471">
    <property type="protein sequence ID" value="GIY54088.1"/>
    <property type="molecule type" value="Genomic_DNA"/>
</dbReference>
<keyword evidence="1" id="KW-0805">Transcription regulation</keyword>
<dbReference type="InterPro" id="IPR036960">
    <property type="entry name" value="T-box_sf"/>
</dbReference>
<keyword evidence="4 5" id="KW-0539">Nucleus</keyword>
<dbReference type="PANTHER" id="PTHR11267">
    <property type="entry name" value="T-BOX PROTEIN-RELATED"/>
    <property type="match status" value="1"/>
</dbReference>
<dbReference type="GO" id="GO:0005634">
    <property type="term" value="C:nucleus"/>
    <property type="evidence" value="ECO:0007669"/>
    <property type="project" value="UniProtKB-SubCell"/>
</dbReference>
<dbReference type="GO" id="GO:0000785">
    <property type="term" value="C:chromatin"/>
    <property type="evidence" value="ECO:0007669"/>
    <property type="project" value="TreeGrafter"/>
</dbReference>
<dbReference type="AlphaFoldDB" id="A0AAV4U8L0"/>
<evidence type="ECO:0000256" key="2">
    <source>
        <dbReference type="ARBA" id="ARBA00023125"/>
    </source>
</evidence>
<dbReference type="PRINTS" id="PR00937">
    <property type="entry name" value="TBOX"/>
</dbReference>
<dbReference type="GO" id="GO:0045893">
    <property type="term" value="P:positive regulation of DNA-templated transcription"/>
    <property type="evidence" value="ECO:0007669"/>
    <property type="project" value="InterPro"/>
</dbReference>
<evidence type="ECO:0000256" key="6">
    <source>
        <dbReference type="SAM" id="SignalP"/>
    </source>
</evidence>
<evidence type="ECO:0000256" key="1">
    <source>
        <dbReference type="ARBA" id="ARBA00023015"/>
    </source>
</evidence>
<keyword evidence="6" id="KW-0732">Signal</keyword>
<feature type="domain" description="T-box" evidence="7">
    <location>
        <begin position="10"/>
        <end position="42"/>
    </location>
</feature>
<evidence type="ECO:0000259" key="7">
    <source>
        <dbReference type="PROSITE" id="PS50252"/>
    </source>
</evidence>
<dbReference type="Pfam" id="PF00907">
    <property type="entry name" value="T-box"/>
    <property type="match status" value="1"/>
</dbReference>
<evidence type="ECO:0000256" key="4">
    <source>
        <dbReference type="ARBA" id="ARBA00023242"/>
    </source>
</evidence>
<comment type="caution">
    <text evidence="8">The sequence shown here is derived from an EMBL/GenBank/DDBJ whole genome shotgun (WGS) entry which is preliminary data.</text>
</comment>
<proteinExistence type="predicted"/>
<accession>A0AAV4U8L0</accession>
<evidence type="ECO:0000313" key="9">
    <source>
        <dbReference type="Proteomes" id="UP001054945"/>
    </source>
</evidence>
<evidence type="ECO:0000256" key="5">
    <source>
        <dbReference type="PROSITE-ProRule" id="PRU00201"/>
    </source>
</evidence>
<protein>
    <recommendedName>
        <fullName evidence="7">T-box domain-containing protein</fullName>
    </recommendedName>
</protein>
<keyword evidence="2 5" id="KW-0238">DNA-binding</keyword>
<comment type="subcellular location">
    <subcellularLocation>
        <location evidence="5">Nucleus</location>
    </subcellularLocation>
</comment>
<evidence type="ECO:0000256" key="3">
    <source>
        <dbReference type="ARBA" id="ARBA00023163"/>
    </source>
</evidence>
<dbReference type="GO" id="GO:0000981">
    <property type="term" value="F:DNA-binding transcription factor activity, RNA polymerase II-specific"/>
    <property type="evidence" value="ECO:0007669"/>
    <property type="project" value="TreeGrafter"/>
</dbReference>
<keyword evidence="3" id="KW-0804">Transcription</keyword>
<dbReference type="GO" id="GO:0007507">
    <property type="term" value="P:heart development"/>
    <property type="evidence" value="ECO:0007669"/>
    <property type="project" value="TreeGrafter"/>
</dbReference>
<dbReference type="InterPro" id="IPR008967">
    <property type="entry name" value="p53-like_TF_DNA-bd_sf"/>
</dbReference>
<feature type="signal peptide" evidence="6">
    <location>
        <begin position="1"/>
        <end position="20"/>
    </location>
</feature>
<name>A0AAV4U8L0_CAEEX</name>